<dbReference type="InterPro" id="IPR036249">
    <property type="entry name" value="Thioredoxin-like_sf"/>
</dbReference>
<dbReference type="PANTHER" id="PTHR43342:SF1">
    <property type="entry name" value="BIFURCATING [FEFE] HYDROGENASE GAMMA SUBUNIT"/>
    <property type="match status" value="1"/>
</dbReference>
<dbReference type="GO" id="GO:0016491">
    <property type="term" value="F:oxidoreductase activity"/>
    <property type="evidence" value="ECO:0007669"/>
    <property type="project" value="InterPro"/>
</dbReference>
<dbReference type="PROSITE" id="PS01099">
    <property type="entry name" value="COMPLEX1_24K"/>
    <property type="match status" value="1"/>
</dbReference>
<dbReference type="Pfam" id="PF01257">
    <property type="entry name" value="2Fe-2S_thioredx"/>
    <property type="match status" value="1"/>
</dbReference>
<dbReference type="Proteomes" id="UP000262454">
    <property type="component" value="Unassembled WGS sequence"/>
</dbReference>
<evidence type="ECO:0000256" key="4">
    <source>
        <dbReference type="ARBA" id="ARBA00023004"/>
    </source>
</evidence>
<protein>
    <submittedName>
        <fullName evidence="8">NADH-quinone oxidoreductase subunit E</fullName>
    </submittedName>
</protein>
<keyword evidence="5 7" id="KW-0411">Iron-sulfur</keyword>
<evidence type="ECO:0000313" key="9">
    <source>
        <dbReference type="Proteomes" id="UP000262454"/>
    </source>
</evidence>
<dbReference type="EMBL" id="DMCX01000035">
    <property type="protein sequence ID" value="HAF07894.1"/>
    <property type="molecule type" value="Genomic_DNA"/>
</dbReference>
<keyword evidence="2 7" id="KW-0001">2Fe-2S</keyword>
<gene>
    <name evidence="8" type="ORF">DCG82_05780</name>
</gene>
<dbReference type="SUPFAM" id="SSF52833">
    <property type="entry name" value="Thioredoxin-like"/>
    <property type="match status" value="1"/>
</dbReference>
<dbReference type="Gene3D" id="1.10.10.1590">
    <property type="entry name" value="NADH-quinone oxidoreductase subunit E"/>
    <property type="match status" value="1"/>
</dbReference>
<dbReference type="InterPro" id="IPR041921">
    <property type="entry name" value="NuoE_N"/>
</dbReference>
<comment type="cofactor">
    <cofactor evidence="6">
        <name>[2Fe-2S] cluster</name>
        <dbReference type="ChEBI" id="CHEBI:190135"/>
    </cofactor>
</comment>
<evidence type="ECO:0000256" key="3">
    <source>
        <dbReference type="ARBA" id="ARBA00022723"/>
    </source>
</evidence>
<evidence type="ECO:0000256" key="2">
    <source>
        <dbReference type="ARBA" id="ARBA00022714"/>
    </source>
</evidence>
<keyword evidence="4 7" id="KW-0408">Iron</keyword>
<feature type="binding site" evidence="7">
    <location>
        <position position="116"/>
    </location>
    <ligand>
        <name>[2Fe-2S] cluster</name>
        <dbReference type="ChEBI" id="CHEBI:190135"/>
    </ligand>
</feature>
<dbReference type="InterPro" id="IPR002023">
    <property type="entry name" value="NuoE-like"/>
</dbReference>
<comment type="caution">
    <text evidence="8">The sequence shown here is derived from an EMBL/GenBank/DDBJ whole genome shotgun (WGS) entry which is preliminary data.</text>
</comment>
<feature type="binding site" evidence="7">
    <location>
        <position position="75"/>
    </location>
    <ligand>
        <name>[2Fe-2S] cluster</name>
        <dbReference type="ChEBI" id="CHEBI:190135"/>
    </ligand>
</feature>
<reference evidence="8 9" key="1">
    <citation type="journal article" date="2018" name="Nat. Biotechnol.">
        <title>A standardized bacterial taxonomy based on genome phylogeny substantially revises the tree of life.</title>
        <authorList>
            <person name="Parks D.H."/>
            <person name="Chuvochina M."/>
            <person name="Waite D.W."/>
            <person name="Rinke C."/>
            <person name="Skarshewski A."/>
            <person name="Chaumeil P.A."/>
            <person name="Hugenholtz P."/>
        </authorList>
    </citation>
    <scope>NUCLEOTIDE SEQUENCE [LARGE SCALE GENOMIC DNA]</scope>
    <source>
        <strain evidence="8">UBA7921</strain>
    </source>
</reference>
<dbReference type="InterPro" id="IPR028431">
    <property type="entry name" value="NADP_DH_HndA-like"/>
</dbReference>
<dbReference type="GO" id="GO:0046872">
    <property type="term" value="F:metal ion binding"/>
    <property type="evidence" value="ECO:0007669"/>
    <property type="project" value="UniProtKB-KW"/>
</dbReference>
<comment type="cofactor">
    <cofactor evidence="7">
        <name>[2Fe-2S] cluster</name>
        <dbReference type="ChEBI" id="CHEBI:190135"/>
    </cofactor>
    <text evidence="7">Binds 1 [2Fe-2S] cluster.</text>
</comment>
<dbReference type="AlphaFoldDB" id="A0A348MLG8"/>
<sequence>MNREEILKKYEPTRENLLYILHDIQDSKNEKYLSEEDLVAVSRYLKISRSEVVGVATFYTMFSVKKRGQHIIRVCVSPPCQLMGGNTIFNYLRKTLGVKEGETTSDNMFTLESSSCLGVCAVAPAMMIDDQMFGNLTPEKIDEIITRYREKKNG</sequence>
<feature type="binding site" evidence="7">
    <location>
        <position position="80"/>
    </location>
    <ligand>
        <name>[2Fe-2S] cluster</name>
        <dbReference type="ChEBI" id="CHEBI:190135"/>
    </ligand>
</feature>
<comment type="similarity">
    <text evidence="1">Belongs to the complex I 24 kDa subunit family.</text>
</comment>
<evidence type="ECO:0000256" key="7">
    <source>
        <dbReference type="PIRSR" id="PIRSR000216-1"/>
    </source>
</evidence>
<name>A0A348MLG8_UNCW3</name>
<keyword evidence="3 7" id="KW-0479">Metal-binding</keyword>
<proteinExistence type="inferred from homology"/>
<dbReference type="Gene3D" id="3.40.30.10">
    <property type="entry name" value="Glutaredoxin"/>
    <property type="match status" value="1"/>
</dbReference>
<dbReference type="GO" id="GO:0051537">
    <property type="term" value="F:2 iron, 2 sulfur cluster binding"/>
    <property type="evidence" value="ECO:0007669"/>
    <property type="project" value="UniProtKB-KW"/>
</dbReference>
<evidence type="ECO:0000256" key="1">
    <source>
        <dbReference type="ARBA" id="ARBA00010643"/>
    </source>
</evidence>
<dbReference type="InterPro" id="IPR042128">
    <property type="entry name" value="NuoE_dom"/>
</dbReference>
<dbReference type="CDD" id="cd03064">
    <property type="entry name" value="TRX_Fd_NuoE"/>
    <property type="match status" value="1"/>
</dbReference>
<evidence type="ECO:0000256" key="5">
    <source>
        <dbReference type="ARBA" id="ARBA00023014"/>
    </source>
</evidence>
<evidence type="ECO:0000256" key="6">
    <source>
        <dbReference type="ARBA" id="ARBA00034078"/>
    </source>
</evidence>
<evidence type="ECO:0000313" key="8">
    <source>
        <dbReference type="EMBL" id="HAF07894.1"/>
    </source>
</evidence>
<feature type="binding site" evidence="7">
    <location>
        <position position="120"/>
    </location>
    <ligand>
        <name>[2Fe-2S] cluster</name>
        <dbReference type="ChEBI" id="CHEBI:190135"/>
    </ligand>
</feature>
<accession>A0A348MLG8</accession>
<organism evidence="8 9">
    <name type="scientific">candidate division WOR-3 bacterium</name>
    <dbReference type="NCBI Taxonomy" id="2052148"/>
    <lineage>
        <taxon>Bacteria</taxon>
        <taxon>Bacteria division WOR-3</taxon>
    </lineage>
</organism>
<dbReference type="PANTHER" id="PTHR43342">
    <property type="entry name" value="NADH-QUINONE OXIDOREDUCTASE, E SUBUNIT"/>
    <property type="match status" value="1"/>
</dbReference>
<dbReference type="PIRSF" id="PIRSF000216">
    <property type="entry name" value="NADH_DH_24kDa"/>
    <property type="match status" value="1"/>
</dbReference>